<sequence length="105" mass="12358">MAIFGKKEDEFEEEEDFRSGRKITRKFKDLNPENKKRRKEPPKPWGKKERLIVLIVLLVSTLTSVILLFSNSFKIKFAEFRIGVPEFNLNSINIFKGETIVIEKK</sequence>
<evidence type="ECO:0000313" key="2">
    <source>
        <dbReference type="Proteomes" id="UP000034293"/>
    </source>
</evidence>
<evidence type="ECO:0000313" key="1">
    <source>
        <dbReference type="EMBL" id="KKR63359.1"/>
    </source>
</evidence>
<name>A0A0G0SF07_9BACT</name>
<proteinExistence type="predicted"/>
<dbReference type="AlphaFoldDB" id="A0A0G0SF07"/>
<dbReference type="Proteomes" id="UP000034293">
    <property type="component" value="Unassembled WGS sequence"/>
</dbReference>
<accession>A0A0G0SF07</accession>
<reference evidence="1 2" key="1">
    <citation type="journal article" date="2015" name="Nature">
        <title>rRNA introns, odd ribosomes, and small enigmatic genomes across a large radiation of phyla.</title>
        <authorList>
            <person name="Brown C.T."/>
            <person name="Hug L.A."/>
            <person name="Thomas B.C."/>
            <person name="Sharon I."/>
            <person name="Castelle C.J."/>
            <person name="Singh A."/>
            <person name="Wilkins M.J."/>
            <person name="Williams K.H."/>
            <person name="Banfield J.F."/>
        </authorList>
    </citation>
    <scope>NUCLEOTIDE SEQUENCE [LARGE SCALE GENOMIC DNA]</scope>
</reference>
<comment type="caution">
    <text evidence="1">The sequence shown here is derived from an EMBL/GenBank/DDBJ whole genome shotgun (WGS) entry which is preliminary data.</text>
</comment>
<protein>
    <submittedName>
        <fullName evidence="1">Uncharacterized protein</fullName>
    </submittedName>
</protein>
<gene>
    <name evidence="1" type="ORF">UU02_C0026G0002</name>
</gene>
<organism evidence="1 2">
    <name type="scientific">Candidatus Woesebacteria bacterium GW2011_GWA1_40_43</name>
    <dbReference type="NCBI Taxonomy" id="1618553"/>
    <lineage>
        <taxon>Bacteria</taxon>
        <taxon>Candidatus Woeseibacteriota</taxon>
    </lineage>
</organism>
<dbReference type="EMBL" id="LBZA01000026">
    <property type="protein sequence ID" value="KKR63359.1"/>
    <property type="molecule type" value="Genomic_DNA"/>
</dbReference>